<reference evidence="2" key="1">
    <citation type="submission" date="2013-11" db="EMBL/GenBank/DDBJ databases">
        <title>Genome sequence of the fusiform rust pathogen reveals effectors for host alternation and coevolution with pine.</title>
        <authorList>
            <consortium name="DOE Joint Genome Institute"/>
            <person name="Smith K."/>
            <person name="Pendleton A."/>
            <person name="Kubisiak T."/>
            <person name="Anderson C."/>
            <person name="Salamov A."/>
            <person name="Aerts A."/>
            <person name="Riley R."/>
            <person name="Clum A."/>
            <person name="Lindquist E."/>
            <person name="Ence D."/>
            <person name="Campbell M."/>
            <person name="Kronenberg Z."/>
            <person name="Feau N."/>
            <person name="Dhillon B."/>
            <person name="Hamelin R."/>
            <person name="Burleigh J."/>
            <person name="Smith J."/>
            <person name="Yandell M."/>
            <person name="Nelson C."/>
            <person name="Grigoriev I."/>
            <person name="Davis J."/>
        </authorList>
    </citation>
    <scope>NUCLEOTIDE SEQUENCE</scope>
    <source>
        <strain evidence="2">G11</strain>
    </source>
</reference>
<sequence length="567" mass="63571">MPTLSSIIDNPINFLNHLNQLPHPTPLNHLTLIRELIQWLNSDPNHPHRKRFLEQLSLDLPPKLIHLAFSTPLEEDDPKPASWARHPAVTILSFLCQYGNPREVFMALTQTLSIFFHRARQANDPFDPDESVAESEEAEDDDGEWLEGMNSGLGEALIQPLSIVLTRILTSSNKPRSFFQTYAQTVLEILNTFETRSTALVTITSHALDILRCAPSLRPLLDPFLLVATRTVWTQAEETIPLARACFVTKFPRWKPSLDRIVAREGGGEMENEGESAFEGLSALIGPQALAKYVSRPDAEVCEFFKSAVADVDELGHMIRMGAFLVHTVAHSKLDRTEVIEENLIKATDEHEILLEALADRSPTWIHAGLHVLISSARPATDNQTIERLARVATELNSPELRFLVFRTLAILLDQLQPQEEFETILHLFANAIGARPKLEKALVNLVKERMARASRSGSRLWSVELLERIPGLVDGRKVGVEGLEVVVEKINLLYFLMTADVENQTGIRNEDMRRKIERDLVEPAQRSLDTLGDGDGDDGLGMVLRSLEFSLDLLKSSTDWISPAVN</sequence>
<dbReference type="GO" id="GO:0005737">
    <property type="term" value="C:cytoplasm"/>
    <property type="evidence" value="ECO:0007669"/>
    <property type="project" value="TreeGrafter"/>
</dbReference>
<organism evidence="2 3">
    <name type="scientific">Cronartium quercuum f. sp. fusiforme G11</name>
    <dbReference type="NCBI Taxonomy" id="708437"/>
    <lineage>
        <taxon>Eukaryota</taxon>
        <taxon>Fungi</taxon>
        <taxon>Dikarya</taxon>
        <taxon>Basidiomycota</taxon>
        <taxon>Pucciniomycotina</taxon>
        <taxon>Pucciniomycetes</taxon>
        <taxon>Pucciniales</taxon>
        <taxon>Coleosporiaceae</taxon>
        <taxon>Cronartium</taxon>
    </lineage>
</organism>
<dbReference type="PANTHER" id="PTHR15430">
    <property type="entry name" value="GLOMULIN"/>
    <property type="match status" value="1"/>
</dbReference>
<dbReference type="PANTHER" id="PTHR15430:SF1">
    <property type="entry name" value="GLOMULIN"/>
    <property type="match status" value="1"/>
</dbReference>
<dbReference type="Proteomes" id="UP000886653">
    <property type="component" value="Unassembled WGS sequence"/>
</dbReference>
<dbReference type="InterPro" id="IPR013877">
    <property type="entry name" value="YAP-bd/ALF4/Glomulin"/>
</dbReference>
<keyword evidence="3" id="KW-1185">Reference proteome</keyword>
<feature type="compositionally biased region" description="Acidic residues" evidence="1">
    <location>
        <begin position="126"/>
        <end position="145"/>
    </location>
</feature>
<dbReference type="GO" id="GO:0055105">
    <property type="term" value="F:ubiquitin-protein transferase inhibitor activity"/>
    <property type="evidence" value="ECO:0007669"/>
    <property type="project" value="TreeGrafter"/>
</dbReference>
<dbReference type="EMBL" id="MU167298">
    <property type="protein sequence ID" value="KAG0144290.1"/>
    <property type="molecule type" value="Genomic_DNA"/>
</dbReference>
<feature type="region of interest" description="Disordered" evidence="1">
    <location>
        <begin position="125"/>
        <end position="146"/>
    </location>
</feature>
<evidence type="ECO:0000256" key="1">
    <source>
        <dbReference type="SAM" id="MobiDB-lite"/>
    </source>
</evidence>
<dbReference type="AlphaFoldDB" id="A0A9P6NIK3"/>
<evidence type="ECO:0000313" key="3">
    <source>
        <dbReference type="Proteomes" id="UP000886653"/>
    </source>
</evidence>
<proteinExistence type="predicted"/>
<dbReference type="Pfam" id="PF08568">
    <property type="entry name" value="Kinetochor_Ybp2"/>
    <property type="match status" value="1"/>
</dbReference>
<comment type="caution">
    <text evidence="2">The sequence shown here is derived from an EMBL/GenBank/DDBJ whole genome shotgun (WGS) entry which is preliminary data.</text>
</comment>
<evidence type="ECO:0008006" key="4">
    <source>
        <dbReference type="Google" id="ProtNLM"/>
    </source>
</evidence>
<accession>A0A9P6NIK3</accession>
<protein>
    <recommendedName>
        <fullName evidence="4">ARM repeat superfamily protein</fullName>
    </recommendedName>
</protein>
<gene>
    <name evidence="2" type="ORF">CROQUDRAFT_95184</name>
</gene>
<evidence type="ECO:0000313" key="2">
    <source>
        <dbReference type="EMBL" id="KAG0144290.1"/>
    </source>
</evidence>
<dbReference type="OrthoDB" id="2505577at2759"/>
<dbReference type="InterPro" id="IPR019516">
    <property type="entry name" value="Glomulin/ALF4"/>
</dbReference>
<name>A0A9P6NIK3_9BASI</name>